<evidence type="ECO:0000256" key="2">
    <source>
        <dbReference type="RuleBase" id="RU000363"/>
    </source>
</evidence>
<dbReference type="Pfam" id="PF00106">
    <property type="entry name" value="adh_short"/>
    <property type="match status" value="1"/>
</dbReference>
<organism evidence="3 4">
    <name type="scientific">Chilo suppressalis</name>
    <name type="common">Asiatic rice borer moth</name>
    <dbReference type="NCBI Taxonomy" id="168631"/>
    <lineage>
        <taxon>Eukaryota</taxon>
        <taxon>Metazoa</taxon>
        <taxon>Ecdysozoa</taxon>
        <taxon>Arthropoda</taxon>
        <taxon>Hexapoda</taxon>
        <taxon>Insecta</taxon>
        <taxon>Pterygota</taxon>
        <taxon>Neoptera</taxon>
        <taxon>Endopterygota</taxon>
        <taxon>Lepidoptera</taxon>
        <taxon>Glossata</taxon>
        <taxon>Ditrysia</taxon>
        <taxon>Pyraloidea</taxon>
        <taxon>Crambidae</taxon>
        <taxon>Crambinae</taxon>
        <taxon>Chilo</taxon>
    </lineage>
</organism>
<keyword evidence="4" id="KW-1185">Reference proteome</keyword>
<comment type="similarity">
    <text evidence="2">Belongs to the short-chain dehydrogenases/reductases (SDR) family.</text>
</comment>
<evidence type="ECO:0000256" key="1">
    <source>
        <dbReference type="ARBA" id="ARBA00023002"/>
    </source>
</evidence>
<dbReference type="InterPro" id="IPR002347">
    <property type="entry name" value="SDR_fam"/>
</dbReference>
<dbReference type="CDD" id="cd05327">
    <property type="entry name" value="retinol-DH_like_SDR_c_like"/>
    <property type="match status" value="1"/>
</dbReference>
<name>A0ABN8B0T6_CHISP</name>
<dbReference type="PANTHER" id="PTHR43157:SF31">
    <property type="entry name" value="PHOSPHATIDYLINOSITOL-GLYCAN BIOSYNTHESIS CLASS F PROTEIN"/>
    <property type="match status" value="1"/>
</dbReference>
<dbReference type="PRINTS" id="PR00081">
    <property type="entry name" value="GDHRDH"/>
</dbReference>
<reference evidence="3" key="1">
    <citation type="submission" date="2021-12" db="EMBL/GenBank/DDBJ databases">
        <authorList>
            <person name="King R."/>
        </authorList>
    </citation>
    <scope>NUCLEOTIDE SEQUENCE</scope>
</reference>
<evidence type="ECO:0000313" key="4">
    <source>
        <dbReference type="Proteomes" id="UP001153292"/>
    </source>
</evidence>
<dbReference type="EMBL" id="OU963913">
    <property type="protein sequence ID" value="CAH0402457.1"/>
    <property type="molecule type" value="Genomic_DNA"/>
</dbReference>
<dbReference type="Gene3D" id="3.40.50.720">
    <property type="entry name" value="NAD(P)-binding Rossmann-like Domain"/>
    <property type="match status" value="1"/>
</dbReference>
<keyword evidence="1" id="KW-0560">Oxidoreductase</keyword>
<protein>
    <submittedName>
        <fullName evidence="3">Uncharacterized protein</fullName>
    </submittedName>
</protein>
<proteinExistence type="inferred from homology"/>
<dbReference type="PRINTS" id="PR00080">
    <property type="entry name" value="SDRFAMILY"/>
</dbReference>
<evidence type="ECO:0000313" key="3">
    <source>
        <dbReference type="EMBL" id="CAH0402457.1"/>
    </source>
</evidence>
<dbReference type="PANTHER" id="PTHR43157">
    <property type="entry name" value="PHOSPHATIDYLINOSITOL-GLYCAN BIOSYNTHESIS CLASS F PROTEIN-RELATED"/>
    <property type="match status" value="1"/>
</dbReference>
<sequence length="321" mass="36075">MYLYLITPAVAYILFKSYQKWTCGMYTDPIKMSNKVVIVTGANTGIGFETAKDLAKRDARVILACRDTDKGNAARNRIVNATGNNNVVYKRLDLASLQSVRDFSDDILSTERLIHVLINNAGTGKLDNRLTEDNLPVEAQVNHFGPFLLTNLLLPAIKAARGRIINVSSVMHYFGRIDIENFIKQAKTSFQHRLVYSNTKLANILFTRKLSKELQGSGVTVNCLHPGAVSTDIFRHQFFIVRLLIRFIMKTPYEGAQTSIYLAVAPVLENVTGKYFVDCQEVKPSKTAMDDGLAEKLWDLSERKVLNKKKCFSGKLKSDEE</sequence>
<gene>
    <name evidence="3" type="ORF">CHILSU_LOCUS5697</name>
</gene>
<dbReference type="SUPFAM" id="SSF51735">
    <property type="entry name" value="NAD(P)-binding Rossmann-fold domains"/>
    <property type="match status" value="1"/>
</dbReference>
<accession>A0ABN8B0T6</accession>
<dbReference type="InterPro" id="IPR036291">
    <property type="entry name" value="NAD(P)-bd_dom_sf"/>
</dbReference>
<dbReference type="Proteomes" id="UP001153292">
    <property type="component" value="Chromosome 20"/>
</dbReference>